<dbReference type="InterPro" id="IPR006311">
    <property type="entry name" value="TAT_signal"/>
</dbReference>
<dbReference type="EMBL" id="JAFFZE010000031">
    <property type="protein sequence ID" value="MCT2588004.1"/>
    <property type="molecule type" value="Genomic_DNA"/>
</dbReference>
<comment type="caution">
    <text evidence="2">The sequence shown here is derived from an EMBL/GenBank/DDBJ whole genome shotgun (WGS) entry which is preliminary data.</text>
</comment>
<sequence length="213" mass="21631">MTTRRVFAGLAAVAVVLSTAAPARAAAPVARASLGSADLVLDGEPATIETLAPCAGEVEDATTEGGGIEGFAEFEAGDTTCEVDQGVASASVTGGRFRLAGLAQYGGPELIRIADFTATCESTETGSRSRVRLGELSGVTVPSPIPPNYLVTIPGSEPDAPPIATLTFNEKTLTEPTDGAMTVNLLHVRLFPDGPTEQVTGDIVVGTVTCSPS</sequence>
<dbReference type="NCBIfam" id="NF040603">
    <property type="entry name" value="choice_anch_P"/>
    <property type="match status" value="1"/>
</dbReference>
<gene>
    <name evidence="2" type="ORF">JT362_33335</name>
</gene>
<dbReference type="PROSITE" id="PS51318">
    <property type="entry name" value="TAT"/>
    <property type="match status" value="1"/>
</dbReference>
<dbReference type="Proteomes" id="UP001156441">
    <property type="component" value="Unassembled WGS sequence"/>
</dbReference>
<evidence type="ECO:0000256" key="1">
    <source>
        <dbReference type="SAM" id="SignalP"/>
    </source>
</evidence>
<keyword evidence="1" id="KW-0732">Signal</keyword>
<dbReference type="RefSeq" id="WP_260195933.1">
    <property type="nucleotide sequence ID" value="NZ_JAFFZE010000031.1"/>
</dbReference>
<name>A0ABT2JKF2_9PSEU</name>
<feature type="chain" id="PRO_5045248935" evidence="1">
    <location>
        <begin position="26"/>
        <end position="213"/>
    </location>
</feature>
<keyword evidence="3" id="KW-1185">Reference proteome</keyword>
<feature type="signal peptide" evidence="1">
    <location>
        <begin position="1"/>
        <end position="25"/>
    </location>
</feature>
<evidence type="ECO:0000313" key="3">
    <source>
        <dbReference type="Proteomes" id="UP001156441"/>
    </source>
</evidence>
<reference evidence="2 3" key="1">
    <citation type="submission" date="2021-02" db="EMBL/GenBank/DDBJ databases">
        <title>Actinophytocola xerophila sp. nov., isolated from soil of cotton cropping field.</title>
        <authorList>
            <person name="Huang R."/>
            <person name="Chen X."/>
            <person name="Ge X."/>
            <person name="Liu W."/>
        </authorList>
    </citation>
    <scope>NUCLEOTIDE SEQUENCE [LARGE SCALE GENOMIC DNA]</scope>
    <source>
        <strain evidence="2 3">S1-96</strain>
    </source>
</reference>
<proteinExistence type="predicted"/>
<accession>A0ABT2JKF2</accession>
<evidence type="ECO:0000313" key="2">
    <source>
        <dbReference type="EMBL" id="MCT2588004.1"/>
    </source>
</evidence>
<protein>
    <submittedName>
        <fullName evidence="2">Uncharacterized protein</fullName>
    </submittedName>
</protein>
<organism evidence="2 3">
    <name type="scientific">Actinophytocola gossypii</name>
    <dbReference type="NCBI Taxonomy" id="2812003"/>
    <lineage>
        <taxon>Bacteria</taxon>
        <taxon>Bacillati</taxon>
        <taxon>Actinomycetota</taxon>
        <taxon>Actinomycetes</taxon>
        <taxon>Pseudonocardiales</taxon>
        <taxon>Pseudonocardiaceae</taxon>
    </lineage>
</organism>